<gene>
    <name evidence="8" type="ORF">Aconfl_16110</name>
</gene>
<accession>A0ABQ6PMG6</accession>
<dbReference type="CDD" id="cd16917">
    <property type="entry name" value="HATPase_UhpB-NarQ-NarX-like"/>
    <property type="match status" value="1"/>
</dbReference>
<comment type="catalytic activity">
    <reaction evidence="1">
        <text>ATP + protein L-histidine = ADP + protein N-phospho-L-histidine.</text>
        <dbReference type="EC" id="2.7.13.3"/>
    </reaction>
</comment>
<dbReference type="RefSeq" id="WP_338223703.1">
    <property type="nucleotide sequence ID" value="NZ_BTPD01000004.1"/>
</dbReference>
<dbReference type="Proteomes" id="UP001338309">
    <property type="component" value="Unassembled WGS sequence"/>
</dbReference>
<name>A0ABQ6PMG6_9BACT</name>
<protein>
    <recommendedName>
        <fullName evidence="2">histidine kinase</fullName>
        <ecNumber evidence="2">2.7.13.3</ecNumber>
    </recommendedName>
</protein>
<dbReference type="InterPro" id="IPR050482">
    <property type="entry name" value="Sensor_HK_TwoCompSys"/>
</dbReference>
<dbReference type="Gene3D" id="3.30.565.10">
    <property type="entry name" value="Histidine kinase-like ATPase, C-terminal domain"/>
    <property type="match status" value="1"/>
</dbReference>
<keyword evidence="6" id="KW-1133">Transmembrane helix</keyword>
<dbReference type="PRINTS" id="PR00344">
    <property type="entry name" value="BCTRLSENSOR"/>
</dbReference>
<dbReference type="EC" id="2.7.13.3" evidence="2"/>
<evidence type="ECO:0000256" key="4">
    <source>
        <dbReference type="ARBA" id="ARBA00022777"/>
    </source>
</evidence>
<keyword evidence="3" id="KW-0808">Transferase</keyword>
<dbReference type="InterPro" id="IPR004358">
    <property type="entry name" value="Sig_transdc_His_kin-like_C"/>
</dbReference>
<keyword evidence="4" id="KW-0418">Kinase</keyword>
<comment type="caution">
    <text evidence="8">The sequence shown here is derived from an EMBL/GenBank/DDBJ whole genome shotgun (WGS) entry which is preliminary data.</text>
</comment>
<reference evidence="8 9" key="1">
    <citation type="submission" date="2023-08" db="EMBL/GenBank/DDBJ databases">
        <title>Draft genome sequence of Algoriphagus confluentis.</title>
        <authorList>
            <person name="Takatani N."/>
            <person name="Hosokawa M."/>
            <person name="Sawabe T."/>
        </authorList>
    </citation>
    <scope>NUCLEOTIDE SEQUENCE [LARGE SCALE GENOMIC DNA]</scope>
    <source>
        <strain evidence="8 9">NBRC 111222</strain>
    </source>
</reference>
<evidence type="ECO:0000313" key="8">
    <source>
        <dbReference type="EMBL" id="GMQ28968.1"/>
    </source>
</evidence>
<dbReference type="PANTHER" id="PTHR24421:SF59">
    <property type="entry name" value="OXYGEN SENSOR HISTIDINE KINASE NREB"/>
    <property type="match status" value="1"/>
</dbReference>
<dbReference type="SMART" id="SM00387">
    <property type="entry name" value="HATPase_c"/>
    <property type="match status" value="1"/>
</dbReference>
<dbReference type="InterPro" id="IPR003594">
    <property type="entry name" value="HATPase_dom"/>
</dbReference>
<keyword evidence="9" id="KW-1185">Reference proteome</keyword>
<dbReference type="EMBL" id="BTPD01000004">
    <property type="protein sequence ID" value="GMQ28968.1"/>
    <property type="molecule type" value="Genomic_DNA"/>
</dbReference>
<evidence type="ECO:0000256" key="3">
    <source>
        <dbReference type="ARBA" id="ARBA00022679"/>
    </source>
</evidence>
<dbReference type="SUPFAM" id="SSF55874">
    <property type="entry name" value="ATPase domain of HSP90 chaperone/DNA topoisomerase II/histidine kinase"/>
    <property type="match status" value="1"/>
</dbReference>
<proteinExistence type="predicted"/>
<dbReference type="InterPro" id="IPR005467">
    <property type="entry name" value="His_kinase_dom"/>
</dbReference>
<keyword evidence="6" id="KW-0812">Transmembrane</keyword>
<sequence>MSEQESQFILILFGGIFFAFFMSLFVVAIVVLHRQRQVQNQEKLKQLKADYDKMLLDIENEIQQETLSHVGRELHDNIGQLLSLAKLNLNSTKPERQAEGKEFLNQIIQEVRSLSKSLNLDWVESISVDEFISSQLNRIESTGFCKTGIESDQSFNQLAKDQKLVLIRVIQECLNNAIKHAKPTELSVKIYQNGVARKIEIKDNGEGFDTSLASQGSGMYNIKKRMETIGGKLEIDSKIGVGTLIRLQLPTPNKTSLNQP</sequence>
<evidence type="ECO:0000256" key="2">
    <source>
        <dbReference type="ARBA" id="ARBA00012438"/>
    </source>
</evidence>
<evidence type="ECO:0000259" key="7">
    <source>
        <dbReference type="PROSITE" id="PS50109"/>
    </source>
</evidence>
<evidence type="ECO:0000313" key="9">
    <source>
        <dbReference type="Proteomes" id="UP001338309"/>
    </source>
</evidence>
<evidence type="ECO:0000256" key="6">
    <source>
        <dbReference type="SAM" id="Phobius"/>
    </source>
</evidence>
<dbReference type="PROSITE" id="PS50109">
    <property type="entry name" value="HIS_KIN"/>
    <property type="match status" value="1"/>
</dbReference>
<dbReference type="InterPro" id="IPR036890">
    <property type="entry name" value="HATPase_C_sf"/>
</dbReference>
<keyword evidence="6" id="KW-0472">Membrane</keyword>
<evidence type="ECO:0000256" key="1">
    <source>
        <dbReference type="ARBA" id="ARBA00000085"/>
    </source>
</evidence>
<dbReference type="Pfam" id="PF02518">
    <property type="entry name" value="HATPase_c"/>
    <property type="match status" value="1"/>
</dbReference>
<keyword evidence="5" id="KW-0902">Two-component regulatory system</keyword>
<dbReference type="PANTHER" id="PTHR24421">
    <property type="entry name" value="NITRATE/NITRITE SENSOR PROTEIN NARX-RELATED"/>
    <property type="match status" value="1"/>
</dbReference>
<feature type="transmembrane region" description="Helical" evidence="6">
    <location>
        <begin position="6"/>
        <end position="32"/>
    </location>
</feature>
<evidence type="ECO:0000256" key="5">
    <source>
        <dbReference type="ARBA" id="ARBA00023012"/>
    </source>
</evidence>
<organism evidence="8 9">
    <name type="scientific">Algoriphagus confluentis</name>
    <dbReference type="NCBI Taxonomy" id="1697556"/>
    <lineage>
        <taxon>Bacteria</taxon>
        <taxon>Pseudomonadati</taxon>
        <taxon>Bacteroidota</taxon>
        <taxon>Cytophagia</taxon>
        <taxon>Cytophagales</taxon>
        <taxon>Cyclobacteriaceae</taxon>
        <taxon>Algoriphagus</taxon>
    </lineage>
</organism>
<feature type="domain" description="Histidine kinase" evidence="7">
    <location>
        <begin position="69"/>
        <end position="253"/>
    </location>
</feature>